<proteinExistence type="inferred from homology"/>
<gene>
    <name evidence="11" type="ORF">FRC54_07930</name>
</gene>
<evidence type="ECO:0000259" key="10">
    <source>
        <dbReference type="Pfam" id="PF01207"/>
    </source>
</evidence>
<evidence type="ECO:0000256" key="9">
    <source>
        <dbReference type="PIRSR" id="PIRSR006621-2"/>
    </source>
</evidence>
<evidence type="ECO:0000313" key="12">
    <source>
        <dbReference type="Proteomes" id="UP000460257"/>
    </source>
</evidence>
<dbReference type="InterPro" id="IPR018517">
    <property type="entry name" value="tRNA_hU_synthase_CS"/>
</dbReference>
<keyword evidence="9" id="KW-0547">Nucleotide-binding</keyword>
<dbReference type="Gene3D" id="3.20.20.70">
    <property type="entry name" value="Aldolase class I"/>
    <property type="match status" value="1"/>
</dbReference>
<dbReference type="PIRSF" id="PIRSF006621">
    <property type="entry name" value="Dus"/>
    <property type="match status" value="1"/>
</dbReference>
<protein>
    <recommendedName>
        <fullName evidence="7">tRNA-dihydrouridine synthase</fullName>
        <ecNumber evidence="7">1.3.1.-</ecNumber>
    </recommendedName>
</protein>
<evidence type="ECO:0000313" key="11">
    <source>
        <dbReference type="EMBL" id="MQN01834.1"/>
    </source>
</evidence>
<feature type="binding site" evidence="9">
    <location>
        <position position="105"/>
    </location>
    <ligand>
        <name>FMN</name>
        <dbReference type="ChEBI" id="CHEBI:58210"/>
    </ligand>
</feature>
<dbReference type="EMBL" id="VOGC01000006">
    <property type="protein sequence ID" value="MQN01834.1"/>
    <property type="molecule type" value="Genomic_DNA"/>
</dbReference>
<keyword evidence="4 7" id="KW-0819">tRNA processing</keyword>
<comment type="similarity">
    <text evidence="7">Belongs to the dus family.</text>
</comment>
<feature type="domain" description="DUS-like FMN-binding" evidence="10">
    <location>
        <begin position="46"/>
        <end position="306"/>
    </location>
</feature>
<feature type="binding site" evidence="9">
    <location>
        <begin position="262"/>
        <end position="263"/>
    </location>
    <ligand>
        <name>FMN</name>
        <dbReference type="ChEBI" id="CHEBI:58210"/>
    </ligand>
</feature>
<accession>A0A6N7IZU9</accession>
<dbReference type="PANTHER" id="PTHR45846">
    <property type="entry name" value="TRNA-DIHYDROURIDINE(47) SYNTHASE [NAD(P)(+)]-LIKE"/>
    <property type="match status" value="1"/>
</dbReference>
<keyword evidence="5" id="KW-0521">NADP</keyword>
<dbReference type="InterPro" id="IPR035587">
    <property type="entry name" value="DUS-like_FMN-bd"/>
</dbReference>
<dbReference type="Pfam" id="PF01207">
    <property type="entry name" value="Dus"/>
    <property type="match status" value="1"/>
</dbReference>
<evidence type="ECO:0000256" key="7">
    <source>
        <dbReference type="PIRNR" id="PIRNR006621"/>
    </source>
</evidence>
<evidence type="ECO:0000256" key="3">
    <source>
        <dbReference type="ARBA" id="ARBA00022643"/>
    </source>
</evidence>
<comment type="caution">
    <text evidence="11">The sequence shown here is derived from an EMBL/GenBank/DDBJ whole genome shotgun (WGS) entry which is preliminary data.</text>
</comment>
<name>A0A6N7IZU9_9FIRM</name>
<feature type="binding site" evidence="9">
    <location>
        <position position="206"/>
    </location>
    <ligand>
        <name>FMN</name>
        <dbReference type="ChEBI" id="CHEBI:58210"/>
    </ligand>
</feature>
<feature type="binding site" evidence="9">
    <location>
        <position position="177"/>
    </location>
    <ligand>
        <name>FMN</name>
        <dbReference type="ChEBI" id="CHEBI:58210"/>
    </ligand>
</feature>
<dbReference type="GO" id="GO:0017150">
    <property type="term" value="F:tRNA dihydrouridine synthase activity"/>
    <property type="evidence" value="ECO:0007669"/>
    <property type="project" value="InterPro"/>
</dbReference>
<evidence type="ECO:0000256" key="8">
    <source>
        <dbReference type="PIRSR" id="PIRSR006621-1"/>
    </source>
</evidence>
<dbReference type="GO" id="GO:0050660">
    <property type="term" value="F:flavin adenine dinucleotide binding"/>
    <property type="evidence" value="ECO:0007669"/>
    <property type="project" value="InterPro"/>
</dbReference>
<keyword evidence="3 7" id="KW-0288">FMN</keyword>
<evidence type="ECO:0000256" key="1">
    <source>
        <dbReference type="ARBA" id="ARBA00001917"/>
    </source>
</evidence>
<dbReference type="PANTHER" id="PTHR45846:SF1">
    <property type="entry name" value="TRNA-DIHYDROURIDINE(47) SYNTHASE [NAD(P)(+)]-LIKE"/>
    <property type="match status" value="1"/>
</dbReference>
<comment type="cofactor">
    <cofactor evidence="1 7 9">
        <name>FMN</name>
        <dbReference type="ChEBI" id="CHEBI:58210"/>
    </cofactor>
</comment>
<dbReference type="InterPro" id="IPR013785">
    <property type="entry name" value="Aldolase_TIM"/>
</dbReference>
<dbReference type="SUPFAM" id="SSF51395">
    <property type="entry name" value="FMN-linked oxidoreductases"/>
    <property type="match status" value="1"/>
</dbReference>
<keyword evidence="2 7" id="KW-0285">Flavoprotein</keyword>
<dbReference type="GO" id="GO:0003723">
    <property type="term" value="F:RNA binding"/>
    <property type="evidence" value="ECO:0007669"/>
    <property type="project" value="TreeGrafter"/>
</dbReference>
<comment type="function">
    <text evidence="7">Catalyzes the synthesis of 5,6-dihydrouridine (D), a modified base found in the D-loop of most tRNAs, via the reduction of the C5-C6 double bond in target uridines.</text>
</comment>
<sequence>MEKMMTSVFLFSANHFSRKTDRSHTDLLLYEFYDKIICMKNITLEAAPMEGITNYIFRNLHHKYFGGADCYFSPFIGIYSNNNVKRRDLCDIYPENNSGIRLVPQVLTNRAENFIWIFKKLREFGYEEINLNLGCPSGTVTAKGRGAGFLIYPDKLEEFFDQVFDALGDEAKLISVKTRIGFSNPSEMERLTEIYNKFPFKELIIHPRVREEYYNGSPHLDTFEKALNASTVPVCYNGNIFNLNDYNQITIGFHNLSGVMIGRGLLADPSLARQIKGGKAMTIDELRTFINELEAAYTEHLKSERNVLFKMKELWTYLARNFSGGDRYIKKLLKAKTLTEYRVQKNLILNDDMI</sequence>
<evidence type="ECO:0000256" key="6">
    <source>
        <dbReference type="ARBA" id="ARBA00023002"/>
    </source>
</evidence>
<dbReference type="InterPro" id="IPR001269">
    <property type="entry name" value="DUS_fam"/>
</dbReference>
<reference evidence="11" key="1">
    <citation type="journal article" date="2020" name="Appl. Environ. Microbiol.">
        <title>Medium-Chain Fatty Acid Synthesis by 'Candidatus Weimeria bifida' gen. nov., sp. nov., and 'Candidatus Pseudoramibacter fermentans' sp. nov.</title>
        <authorList>
            <person name="Scarborough M.J."/>
            <person name="Myers K.S."/>
            <person name="Donohue T.J."/>
            <person name="Noguera D.R."/>
        </authorList>
    </citation>
    <scope>NUCLEOTIDE SEQUENCE</scope>
    <source>
        <strain evidence="11">LCO1.1</strain>
    </source>
</reference>
<organism evidence="11 12">
    <name type="scientific">Candidatus Weimeria bifida</name>
    <dbReference type="NCBI Taxonomy" id="2599074"/>
    <lineage>
        <taxon>Bacteria</taxon>
        <taxon>Bacillati</taxon>
        <taxon>Bacillota</taxon>
        <taxon>Clostridia</taxon>
        <taxon>Lachnospirales</taxon>
        <taxon>Lachnospiraceae</taxon>
        <taxon>Candidatus Weimeria</taxon>
    </lineage>
</organism>
<dbReference type="PROSITE" id="PS01136">
    <property type="entry name" value="UPF0034"/>
    <property type="match status" value="1"/>
</dbReference>
<feature type="active site" description="Proton donor" evidence="8">
    <location>
        <position position="135"/>
    </location>
</feature>
<keyword evidence="12" id="KW-1185">Reference proteome</keyword>
<dbReference type="AlphaFoldDB" id="A0A6N7IZU9"/>
<keyword evidence="6 7" id="KW-0560">Oxidoreductase</keyword>
<dbReference type="EC" id="1.3.1.-" evidence="7"/>
<dbReference type="CDD" id="cd02801">
    <property type="entry name" value="DUS_like_FMN"/>
    <property type="match status" value="1"/>
</dbReference>
<evidence type="ECO:0000256" key="5">
    <source>
        <dbReference type="ARBA" id="ARBA00022857"/>
    </source>
</evidence>
<evidence type="ECO:0000256" key="4">
    <source>
        <dbReference type="ARBA" id="ARBA00022694"/>
    </source>
</evidence>
<evidence type="ECO:0000256" key="2">
    <source>
        <dbReference type="ARBA" id="ARBA00022630"/>
    </source>
</evidence>
<dbReference type="Proteomes" id="UP000460257">
    <property type="component" value="Unassembled WGS sequence"/>
</dbReference>